<evidence type="ECO:0000313" key="2">
    <source>
        <dbReference type="RefSeq" id="XP_024936274.1"/>
    </source>
</evidence>
<reference evidence="2" key="1">
    <citation type="submission" date="2025-08" db="UniProtKB">
        <authorList>
            <consortium name="RefSeq"/>
        </authorList>
    </citation>
    <scope>IDENTIFICATION</scope>
</reference>
<sequence length="278" mass="34032">MLGNIILTVNRSKNIIKSGGIGATDLFYAKLLKRKSFKYWKRYTIRKIQKARAKYKAEYYYKMKLKQRVLEILSQNVTYQRNLNLASLKLTLMYKRMLISNAWKKWRLMVQNLYDSVPKRYVHTAKCFHKQTILRRYFRCWIKNISNRHEKMRLKRVSAHFSQRLYFNKYIRIWKIIHQRRKQNTLLEEKATTFYHDLLIECTIKQWIGAHNRIINFKILWKQTVAYYEKKLLSKIVVAWITFCNINIQMHNLERDAQNYHREQLLHKCFKKLSLVVQ</sequence>
<gene>
    <name evidence="2" type="primary">LOC107263118</name>
</gene>
<dbReference type="Proteomes" id="UP000694920">
    <property type="component" value="Unplaced"/>
</dbReference>
<protein>
    <submittedName>
        <fullName evidence="2">Protein SFI1 homolog isoform X2</fullName>
    </submittedName>
</protein>
<evidence type="ECO:0000313" key="1">
    <source>
        <dbReference type="Proteomes" id="UP000694920"/>
    </source>
</evidence>
<organism evidence="1 2">
    <name type="scientific">Cephus cinctus</name>
    <name type="common">Wheat stem sawfly</name>
    <dbReference type="NCBI Taxonomy" id="211228"/>
    <lineage>
        <taxon>Eukaryota</taxon>
        <taxon>Metazoa</taxon>
        <taxon>Ecdysozoa</taxon>
        <taxon>Arthropoda</taxon>
        <taxon>Hexapoda</taxon>
        <taxon>Insecta</taxon>
        <taxon>Pterygota</taxon>
        <taxon>Neoptera</taxon>
        <taxon>Endopterygota</taxon>
        <taxon>Hymenoptera</taxon>
        <taxon>Cephoidea</taxon>
        <taxon>Cephidae</taxon>
        <taxon>Cephus</taxon>
    </lineage>
</organism>
<dbReference type="AlphaFoldDB" id="A0AAJ7VWZ7"/>
<name>A0AAJ7VWZ7_CEPCN</name>
<dbReference type="GeneID" id="107263118"/>
<proteinExistence type="predicted"/>
<dbReference type="RefSeq" id="XP_024936274.1">
    <property type="nucleotide sequence ID" value="XM_025080506.1"/>
</dbReference>
<accession>A0AAJ7VWZ7</accession>
<keyword evidence="1" id="KW-1185">Reference proteome</keyword>